<sequence>MHTCPDQATDIAQPTVHCIFSALQELAHLDCGCEVAWMTVILPFLDQHLTPCGDFMPYDEHAAELLYFDLAYG</sequence>
<keyword evidence="2" id="KW-1185">Reference proteome</keyword>
<reference evidence="1 2" key="1">
    <citation type="submission" date="2014-04" db="EMBL/GenBank/DDBJ databases">
        <authorList>
            <consortium name="DOE Joint Genome Institute"/>
            <person name="Kuo A."/>
            <person name="Ruytinx J."/>
            <person name="Rineau F."/>
            <person name="Colpaert J."/>
            <person name="Kohler A."/>
            <person name="Nagy L.G."/>
            <person name="Floudas D."/>
            <person name="Copeland A."/>
            <person name="Barry K.W."/>
            <person name="Cichocki N."/>
            <person name="Veneault-Fourrey C."/>
            <person name="LaButti K."/>
            <person name="Lindquist E.A."/>
            <person name="Lipzen A."/>
            <person name="Lundell T."/>
            <person name="Morin E."/>
            <person name="Murat C."/>
            <person name="Sun H."/>
            <person name="Tunlid A."/>
            <person name="Henrissat B."/>
            <person name="Grigoriev I.V."/>
            <person name="Hibbett D.S."/>
            <person name="Martin F."/>
            <person name="Nordberg H.P."/>
            <person name="Cantor M.N."/>
            <person name="Hua S.X."/>
        </authorList>
    </citation>
    <scope>NUCLEOTIDE SEQUENCE [LARGE SCALE GENOMIC DNA]</scope>
    <source>
        <strain evidence="1 2">UH-Slu-Lm8-n1</strain>
    </source>
</reference>
<dbReference type="Proteomes" id="UP000054485">
    <property type="component" value="Unassembled WGS sequence"/>
</dbReference>
<evidence type="ECO:0000313" key="2">
    <source>
        <dbReference type="Proteomes" id="UP000054485"/>
    </source>
</evidence>
<dbReference type="EMBL" id="KN835169">
    <property type="protein sequence ID" value="KIK45688.1"/>
    <property type="molecule type" value="Genomic_DNA"/>
</dbReference>
<name>A0A0D0BRL3_9AGAM</name>
<organism evidence="1 2">
    <name type="scientific">Suillus luteus UH-Slu-Lm8-n1</name>
    <dbReference type="NCBI Taxonomy" id="930992"/>
    <lineage>
        <taxon>Eukaryota</taxon>
        <taxon>Fungi</taxon>
        <taxon>Dikarya</taxon>
        <taxon>Basidiomycota</taxon>
        <taxon>Agaricomycotina</taxon>
        <taxon>Agaricomycetes</taxon>
        <taxon>Agaricomycetidae</taxon>
        <taxon>Boletales</taxon>
        <taxon>Suillineae</taxon>
        <taxon>Suillaceae</taxon>
        <taxon>Suillus</taxon>
    </lineage>
</organism>
<accession>A0A0D0BRL3</accession>
<dbReference type="AlphaFoldDB" id="A0A0D0BRL3"/>
<gene>
    <name evidence="1" type="ORF">CY34DRAFT_801310</name>
</gene>
<dbReference type="HOGENOM" id="CLU_2706469_0_0_1"/>
<protein>
    <submittedName>
        <fullName evidence="1">Uncharacterized protein</fullName>
    </submittedName>
</protein>
<dbReference type="InParanoid" id="A0A0D0BRL3"/>
<proteinExistence type="predicted"/>
<reference evidence="2" key="2">
    <citation type="submission" date="2015-01" db="EMBL/GenBank/DDBJ databases">
        <title>Evolutionary Origins and Diversification of the Mycorrhizal Mutualists.</title>
        <authorList>
            <consortium name="DOE Joint Genome Institute"/>
            <consortium name="Mycorrhizal Genomics Consortium"/>
            <person name="Kohler A."/>
            <person name="Kuo A."/>
            <person name="Nagy L.G."/>
            <person name="Floudas D."/>
            <person name="Copeland A."/>
            <person name="Barry K.W."/>
            <person name="Cichocki N."/>
            <person name="Veneault-Fourrey C."/>
            <person name="LaButti K."/>
            <person name="Lindquist E.A."/>
            <person name="Lipzen A."/>
            <person name="Lundell T."/>
            <person name="Morin E."/>
            <person name="Murat C."/>
            <person name="Riley R."/>
            <person name="Ohm R."/>
            <person name="Sun H."/>
            <person name="Tunlid A."/>
            <person name="Henrissat B."/>
            <person name="Grigoriev I.V."/>
            <person name="Hibbett D.S."/>
            <person name="Martin F."/>
        </authorList>
    </citation>
    <scope>NUCLEOTIDE SEQUENCE [LARGE SCALE GENOMIC DNA]</scope>
    <source>
        <strain evidence="2">UH-Slu-Lm8-n1</strain>
    </source>
</reference>
<evidence type="ECO:0000313" key="1">
    <source>
        <dbReference type="EMBL" id="KIK45688.1"/>
    </source>
</evidence>